<gene>
    <name evidence="3" type="ORF">WJX81_000852</name>
</gene>
<evidence type="ECO:0000256" key="1">
    <source>
        <dbReference type="SAM" id="MobiDB-lite"/>
    </source>
</evidence>
<name>A0AAW1S7E5_9CHLO</name>
<dbReference type="PANTHER" id="PTHR35478:SF1">
    <property type="entry name" value="ZINC FINGER FYVE DOMAIN-CONTAINING PROTEIN 26"/>
    <property type="match status" value="1"/>
</dbReference>
<dbReference type="Gene3D" id="3.90.70.80">
    <property type="match status" value="1"/>
</dbReference>
<feature type="region of interest" description="Disordered" evidence="1">
    <location>
        <begin position="1230"/>
        <end position="1274"/>
    </location>
</feature>
<feature type="compositionally biased region" description="Low complexity" evidence="1">
    <location>
        <begin position="1650"/>
        <end position="1662"/>
    </location>
</feature>
<reference evidence="3 4" key="1">
    <citation type="journal article" date="2024" name="Nat. Commun.">
        <title>Phylogenomics reveals the evolutionary origins of lichenization in chlorophyte algae.</title>
        <authorList>
            <person name="Puginier C."/>
            <person name="Libourel C."/>
            <person name="Otte J."/>
            <person name="Skaloud P."/>
            <person name="Haon M."/>
            <person name="Grisel S."/>
            <person name="Petersen M."/>
            <person name="Berrin J.G."/>
            <person name="Delaux P.M."/>
            <person name="Dal Grande F."/>
            <person name="Keller J."/>
        </authorList>
    </citation>
    <scope>NUCLEOTIDE SEQUENCE [LARGE SCALE GENOMIC DNA]</scope>
    <source>
        <strain evidence="3 4">SAG 245.80</strain>
    </source>
</reference>
<evidence type="ECO:0000313" key="4">
    <source>
        <dbReference type="Proteomes" id="UP001445335"/>
    </source>
</evidence>
<feature type="region of interest" description="Disordered" evidence="1">
    <location>
        <begin position="279"/>
        <end position="307"/>
    </location>
</feature>
<dbReference type="InterPro" id="IPR003323">
    <property type="entry name" value="OTU_dom"/>
</dbReference>
<keyword evidence="4" id="KW-1185">Reference proteome</keyword>
<dbReference type="EMBL" id="JALJOU010000008">
    <property type="protein sequence ID" value="KAK9842213.1"/>
    <property type="molecule type" value="Genomic_DNA"/>
</dbReference>
<proteinExistence type="predicted"/>
<dbReference type="Pfam" id="PF02338">
    <property type="entry name" value="OTU"/>
    <property type="match status" value="1"/>
</dbReference>
<dbReference type="InterPro" id="IPR057946">
    <property type="entry name" value="TPR_ZFYVE26"/>
</dbReference>
<sequence>MGPLLAGCHRTHDWPLVAALVATQPALAAALARNAEARLSAQAAAASMEPDLAQTLTPNQAEGLARLLAALPWAHLAALHALADAAPGQALALSEAALAAGRPNGADGQIRLLEGVQDALLRERYPSGLRARLAEPFGIRERAERPGGCSALSVLREAPRHLDERGLLATAGSQPEAICGGGAERRHDLQLLRAAAAAGAAVRFCAAMAHLDAAPPHLQPPHLQPPLQAEREAGVAPDALAALGCLHVMLAHLAAVPSRYLRLWGVLCSMVGDSGGGADCSGDQGAGPDKGIGDLDQGLEDPGQSGGAWETAAAAVQSTALEAWADDARWRLDLLAQMAPSVQQRRPGRTGAWGWGEALAVLQAEPTALLRMCQLRREFALGGQAARRFALPKAEVAALQLSEWLDACVAGANVDSAVSQLAAGGAESAEDSARPALDFETLRAPLSPVQRLLLCLDVATAAAASPGMCRRLLAQAEALLPEATAHAAAPLALEGATDEHAKSSAAEAALLRPAEALLRTLQRLLVRSGARPLRELVAGVDWRDQDGGRAPGSADAASVLRRQLLARTQAVARLEEAQANAASGRHQFLSGLLHNLAKILAADHVPRDPCAALEAAGLGPGLELEGGDVAQRQGSSALGYEDSPTRPLGAGAPLNFLSAMLTYLAKVGDEVAAVDPAPGEAQDYFALLGARPRTLLPKLVLHWGCADDAASRAREDAELLAFAASAAAASPALQRWVALQAATNPALTALREKSSAGGAVLSSPLGSPHALAAAGRAPGSTPGSAVGSASKSGSRPRSGGSDASVASAPAARRGRRLAWECCMRLRDKRLAAELVLECHGAWDLPRAAQALAMCEAHLAGGEALLPRVRTAAARLRLYADVLAQPGVRLEFKTWQRVHALHMDDPALLVRRLLTSGARRAAAQVALEGRGSQAASERTLPGLRMASAARDGDVTAAGPPVPDALAYEAFAARAAALLGAPVKEGGGLTACIRFLRSLPAVAAVEAGLALGLDALARLPAPWDARLAHLAGRPALLVESLIMAQQFGTAGALMHALPALRSDALLLRYARSAVSFERWASDPPQAHGATPASTPIARGAPGSPFSPSASQHSAGGSQHGTSRASGAVQLLRRAAGALQASGAPALAGPRAGGAQAEGAGAGPGFEAAAAAPAAPDVLTGDPAADEAIRHRHSFATAPNPRILRALLAMASTPDAAAAAALESATGLAAQELAGPRDVAQPDPEPDRDPGKLMNPSNGPPVSSPAGATGGGEPAASLERALEAASVVADAMDFARERLDAADAAADAAAAATRGSSRMRAAGRRAAAEASARVGELRSHVQDFARRVELLQVLLSSLVPASLDDLANDEQVTALVARLAAAEHWALAVYVARRCERDPRDTWERWALALALVARYEDAEARLANAFRARTDAAGGDAASATSEDAARALRAVRALEAAAPVNLGALRKLCSVLQAAAAEDGGASLDAKEFLQVLKTPRQLASAEKAAWGSLAEARMAGRRLALARRLLDRHAPRQLPAFLIRHGYVGAACELLFPVPGSLEGKGGTGTEEATGEPVTDRYGSSEDLLRLCARAGQLRTLQRALAAGGPHGRAALRRLCGLLQDPAFRLDEQPPGIRDGGEAAVAIGSSAPEAATDSGAGSDANSGSGGGAVQDAGQALTEAERLQFVYRCQLQQRLPDEAGLTCVRLAALAPDMPAALMQLENAAVHFDDALAAVQRSPSETAGVHAAEVRMGSAALAQAAMRARLQAVVYRAVAAARAAPPRWAPFGWGPAPAPAPRPRDYNLHEVAPTPAARAEAEQRRLAVAELLLPRDFGLAFRALHAFGEGAPARAYAGAARNLAARGAASELRELLGNVSGTVSDDEWDQVLAAAVAGYAPAERPAGAWLASWAPMEDWAGSDAAAGPALQLVEAMRSRRAQARALLQLGLLLRAADAAAAAGSRSDVQAVAAEAAHRADDGAGAAVASAPIELSRSISRRLSGSAPEPVVHRHRAGSFFARSAPFSCSGEEEERQRLGAILASYGLCERLVKGDGNCQFRALSDQLYGTGAHYAALRQLAVEQLAACSQWYSEFVAGDYHSYLSGMARDGTWGDHLTLQAVADRLGLRIVVLSTFEESPVIEIHPHGGARLDRVLHLSFWAEVHYNSIYGVSDLPREPPKEKLLGSRRLYNLLAL</sequence>
<accession>A0AAW1S7E5</accession>
<feature type="region of interest" description="Disordered" evidence="1">
    <location>
        <begin position="1648"/>
        <end position="1672"/>
    </location>
</feature>
<evidence type="ECO:0000259" key="2">
    <source>
        <dbReference type="PROSITE" id="PS50802"/>
    </source>
</evidence>
<dbReference type="SUPFAM" id="SSF54001">
    <property type="entry name" value="Cysteine proteinases"/>
    <property type="match status" value="1"/>
</dbReference>
<dbReference type="Pfam" id="PF25569">
    <property type="entry name" value="TPR_ZFYVE26"/>
    <property type="match status" value="1"/>
</dbReference>
<comment type="caution">
    <text evidence="3">The sequence shown here is derived from an EMBL/GenBank/DDBJ whole genome shotgun (WGS) entry which is preliminary data.</text>
</comment>
<feature type="compositionally biased region" description="Gly residues" evidence="1">
    <location>
        <begin position="279"/>
        <end position="290"/>
    </location>
</feature>
<dbReference type="CDD" id="cd22751">
    <property type="entry name" value="OTU_plant_OTU9-like"/>
    <property type="match status" value="1"/>
</dbReference>
<feature type="region of interest" description="Disordered" evidence="1">
    <location>
        <begin position="1079"/>
        <end position="1122"/>
    </location>
</feature>
<feature type="domain" description="OTU" evidence="2">
    <location>
        <begin position="2041"/>
        <end position="2166"/>
    </location>
</feature>
<feature type="compositionally biased region" description="Low complexity" evidence="1">
    <location>
        <begin position="1097"/>
        <end position="1108"/>
    </location>
</feature>
<feature type="region of interest" description="Disordered" evidence="1">
    <location>
        <begin position="771"/>
        <end position="807"/>
    </location>
</feature>
<dbReference type="Proteomes" id="UP001445335">
    <property type="component" value="Unassembled WGS sequence"/>
</dbReference>
<feature type="region of interest" description="Disordered" evidence="1">
    <location>
        <begin position="1559"/>
        <end position="1578"/>
    </location>
</feature>
<dbReference type="PANTHER" id="PTHR35478">
    <property type="entry name" value="ZINC FINGER FYVE DOMAIN PROTEIN"/>
    <property type="match status" value="1"/>
</dbReference>
<dbReference type="PROSITE" id="PS50802">
    <property type="entry name" value="OTU"/>
    <property type="match status" value="1"/>
</dbReference>
<evidence type="ECO:0000313" key="3">
    <source>
        <dbReference type="EMBL" id="KAK9842213.1"/>
    </source>
</evidence>
<feature type="compositionally biased region" description="Low complexity" evidence="1">
    <location>
        <begin position="783"/>
        <end position="804"/>
    </location>
</feature>
<feature type="compositionally biased region" description="Polar residues" evidence="1">
    <location>
        <begin position="1109"/>
        <end position="1122"/>
    </location>
</feature>
<organism evidence="3 4">
    <name type="scientific">Elliptochloris bilobata</name>
    <dbReference type="NCBI Taxonomy" id="381761"/>
    <lineage>
        <taxon>Eukaryota</taxon>
        <taxon>Viridiplantae</taxon>
        <taxon>Chlorophyta</taxon>
        <taxon>core chlorophytes</taxon>
        <taxon>Trebouxiophyceae</taxon>
        <taxon>Trebouxiophyceae incertae sedis</taxon>
        <taxon>Elliptochloris clade</taxon>
        <taxon>Elliptochloris</taxon>
    </lineage>
</organism>
<dbReference type="InterPro" id="IPR038765">
    <property type="entry name" value="Papain-like_cys_pep_sf"/>
</dbReference>
<protein>
    <recommendedName>
        <fullName evidence="2">OTU domain-containing protein</fullName>
    </recommendedName>
</protein>